<evidence type="ECO:0000256" key="1">
    <source>
        <dbReference type="ARBA" id="ARBA00022503"/>
    </source>
</evidence>
<comment type="similarity">
    <text evidence="4">Belongs to the succinylarginine dihydrolase family.</text>
</comment>
<dbReference type="SUPFAM" id="SSF55909">
    <property type="entry name" value="Pentein"/>
    <property type="match status" value="1"/>
</dbReference>
<evidence type="ECO:0000256" key="3">
    <source>
        <dbReference type="ARBA" id="ARBA00053781"/>
    </source>
</evidence>
<feature type="binding site" evidence="4">
    <location>
        <position position="110"/>
    </location>
    <ligand>
        <name>substrate</name>
    </ligand>
</feature>
<feature type="active site" evidence="4">
    <location>
        <position position="174"/>
    </location>
</feature>
<comment type="function">
    <text evidence="3 4">Catalyzes the hydrolysis of N(2)-succinylarginine into N(2)-succinylornithine, ammonia and CO(2).</text>
</comment>
<sequence length="449" mass="48780">MKSFEVNFDGLVGPTHNYGGLSYGNVASQSNSQQGSNPREAARQGLAKMKALMEMGFQQGVLAPQERPDVGALRRLGFCGTDAEVIQRAAKEAMPLLVASCSASSMWVANAATVSPSADTADGRVHFTAANLNCKYHRSIEHPTTSRVLGAMFADNKHFAHHAALPAVAQFGDEGAANHTRFCRSYGEAGVEFFVYGRSAFDTRYPAPQKYPARQTLEASQAVARLHGLSEEGVVFAQQNPAVIDQGVFHNDVIAVGNGEVLFYHEDAFLETEAMLGQLQAKLAKRGGNFKAICVPRSAVTVEDAVRSYLFNSQLLTRADGSMLLIVPEECRNNERVWAYLSALTGQGGPVAEVKVFDLKQSMQNGGGPACLRLRVALNETELAAVNPGVIMTAPLYDNLTQWVDKHYRDRLSEADLADPQLLLECRTALDELTQILKLGSVYPFQLQP</sequence>
<dbReference type="AlphaFoldDB" id="A0A6I6HHW9"/>
<dbReference type="NCBIfam" id="NF009789">
    <property type="entry name" value="PRK13281.1"/>
    <property type="match status" value="1"/>
</dbReference>
<dbReference type="GO" id="GO:0019544">
    <property type="term" value="P:L-arginine catabolic process to L-glutamate"/>
    <property type="evidence" value="ECO:0007669"/>
    <property type="project" value="UniProtKB-UniRule"/>
</dbReference>
<keyword evidence="1 4" id="KW-0056">Arginine metabolism</keyword>
<evidence type="ECO:0000256" key="2">
    <source>
        <dbReference type="ARBA" id="ARBA00022801"/>
    </source>
</evidence>
<dbReference type="HAMAP" id="MF_01172">
    <property type="entry name" value="AstB"/>
    <property type="match status" value="1"/>
</dbReference>
<dbReference type="Gene3D" id="3.75.10.20">
    <property type="entry name" value="Succinylarginine dihydrolase"/>
    <property type="match status" value="1"/>
</dbReference>
<comment type="subunit">
    <text evidence="4">Homodimer.</text>
</comment>
<dbReference type="UniPathway" id="UPA00185">
    <property type="reaction ID" value="UER00280"/>
</dbReference>
<evidence type="ECO:0000256" key="4">
    <source>
        <dbReference type="HAMAP-Rule" id="MF_01172"/>
    </source>
</evidence>
<organism evidence="7 8">
    <name type="scientific">Pseudomonas alkylphenolica</name>
    <dbReference type="NCBI Taxonomy" id="237609"/>
    <lineage>
        <taxon>Bacteria</taxon>
        <taxon>Pseudomonadati</taxon>
        <taxon>Pseudomonadota</taxon>
        <taxon>Gammaproteobacteria</taxon>
        <taxon>Pseudomonadales</taxon>
        <taxon>Pseudomonadaceae</taxon>
        <taxon>Pseudomonas</taxon>
    </lineage>
</organism>
<keyword evidence="8" id="KW-1185">Reference proteome</keyword>
<feature type="binding site" evidence="4">
    <location>
        <position position="252"/>
    </location>
    <ligand>
        <name>substrate</name>
    </ligand>
</feature>
<dbReference type="EC" id="3.5.3.23" evidence="4 5"/>
<feature type="binding site" evidence="4">
    <location>
        <position position="214"/>
    </location>
    <ligand>
        <name>substrate</name>
    </ligand>
</feature>
<dbReference type="GO" id="GO:0009015">
    <property type="term" value="F:N-succinylarginine dihydrolase activity"/>
    <property type="evidence" value="ECO:0007669"/>
    <property type="project" value="UniProtKB-UniRule"/>
</dbReference>
<feature type="binding site" evidence="4">
    <location>
        <position position="365"/>
    </location>
    <ligand>
        <name>substrate</name>
    </ligand>
</feature>
<proteinExistence type="inferred from homology"/>
<evidence type="ECO:0000256" key="6">
    <source>
        <dbReference type="SAM" id="MobiDB-lite"/>
    </source>
</evidence>
<comment type="pathway">
    <text evidence="4">Amino-acid degradation; L-arginine degradation via AST pathway; L-glutamate and succinate from L-arginine: step 2/5.</text>
</comment>
<reference evidence="7" key="1">
    <citation type="submission" date="2019-12" db="EMBL/GenBank/DDBJ databases">
        <title>Hybrid Genome Assemblies of two High G+C Isolates from Undergraduate Microbiology Courses.</title>
        <authorList>
            <person name="Ne Ville C.J."/>
            <person name="Enright D."/>
            <person name="Hernandez I."/>
            <person name="Dodsworth J."/>
            <person name="Orwin P.M."/>
        </authorList>
    </citation>
    <scope>NUCLEOTIDE SEQUENCE [LARGE SCALE GENOMIC DNA]</scope>
    <source>
        <strain evidence="7">Neo</strain>
    </source>
</reference>
<dbReference type="EMBL" id="CP046621">
    <property type="protein sequence ID" value="QGW78737.1"/>
    <property type="molecule type" value="Genomic_DNA"/>
</dbReference>
<name>A0A6I6HHW9_9PSED</name>
<evidence type="ECO:0000256" key="5">
    <source>
        <dbReference type="NCBIfam" id="TIGR03241"/>
    </source>
</evidence>
<dbReference type="InterPro" id="IPR007079">
    <property type="entry name" value="SuccinylArg_d-Hdrlase_AstB"/>
</dbReference>
<feature type="compositionally biased region" description="Polar residues" evidence="6">
    <location>
        <begin position="25"/>
        <end position="37"/>
    </location>
</feature>
<accession>A0A6I6HHW9</accession>
<evidence type="ECO:0000313" key="8">
    <source>
        <dbReference type="Proteomes" id="UP000426235"/>
    </source>
</evidence>
<dbReference type="InterPro" id="IPR037031">
    <property type="entry name" value="AstB_sf"/>
</dbReference>
<feature type="binding site" evidence="4">
    <location>
        <begin position="137"/>
        <end position="138"/>
    </location>
    <ligand>
        <name>substrate</name>
    </ligand>
</feature>
<dbReference type="RefSeq" id="WP_157193548.1">
    <property type="nucleotide sequence ID" value="NZ_CP046621.1"/>
</dbReference>
<comment type="catalytic activity">
    <reaction evidence="4">
        <text>N(2)-succinyl-L-arginine + 2 H2O + 2 H(+) = N(2)-succinyl-L-ornithine + 2 NH4(+) + CO2</text>
        <dbReference type="Rhea" id="RHEA:19533"/>
        <dbReference type="ChEBI" id="CHEBI:15377"/>
        <dbReference type="ChEBI" id="CHEBI:15378"/>
        <dbReference type="ChEBI" id="CHEBI:16526"/>
        <dbReference type="ChEBI" id="CHEBI:28938"/>
        <dbReference type="ChEBI" id="CHEBI:58241"/>
        <dbReference type="ChEBI" id="CHEBI:58514"/>
        <dbReference type="EC" id="3.5.3.23"/>
    </reaction>
</comment>
<dbReference type="PANTHER" id="PTHR30420:SF2">
    <property type="entry name" value="N-SUCCINYLARGININE DIHYDROLASE"/>
    <property type="match status" value="1"/>
</dbReference>
<dbReference type="Proteomes" id="UP000426235">
    <property type="component" value="Chromosome"/>
</dbReference>
<keyword evidence="2 4" id="KW-0378">Hydrolase</keyword>
<dbReference type="FunFam" id="3.75.10.20:FF:000001">
    <property type="entry name" value="N-succinylarginine dihydrolase"/>
    <property type="match status" value="1"/>
</dbReference>
<feature type="binding site" evidence="4">
    <location>
        <begin position="19"/>
        <end position="28"/>
    </location>
    <ligand>
        <name>substrate</name>
    </ligand>
</feature>
<dbReference type="GO" id="GO:0019545">
    <property type="term" value="P:L-arginine catabolic process to succinate"/>
    <property type="evidence" value="ECO:0007669"/>
    <property type="project" value="UniProtKB-UniRule"/>
</dbReference>
<evidence type="ECO:0000313" key="7">
    <source>
        <dbReference type="EMBL" id="QGW78737.1"/>
    </source>
</evidence>
<dbReference type="Pfam" id="PF04996">
    <property type="entry name" value="AstB"/>
    <property type="match status" value="1"/>
</dbReference>
<protein>
    <recommendedName>
        <fullName evidence="4 5">N-succinylarginine dihydrolase</fullName>
        <ecNumber evidence="4 5">3.5.3.23</ecNumber>
    </recommendedName>
</protein>
<dbReference type="NCBIfam" id="TIGR03241">
    <property type="entry name" value="arg_catab_astB"/>
    <property type="match status" value="1"/>
</dbReference>
<dbReference type="PANTHER" id="PTHR30420">
    <property type="entry name" value="N-SUCCINYLARGININE DIHYDROLASE"/>
    <property type="match status" value="1"/>
</dbReference>
<feature type="region of interest" description="Disordered" evidence="6">
    <location>
        <begin position="23"/>
        <end position="43"/>
    </location>
</feature>
<gene>
    <name evidence="4 7" type="primary">astB</name>
    <name evidence="7" type="ORF">GPJ81_19300</name>
</gene>
<feature type="active site" description="Nucleophile" evidence="4">
    <location>
        <position position="371"/>
    </location>
</feature>
<feature type="active site" evidence="4">
    <location>
        <position position="250"/>
    </location>
</feature>